<name>A0A934HWE5_9CLOT</name>
<sequence length="109" mass="11708">MFAIVKVLISAVIIGAVTEIAKRSPTYGGIIAALPLVSLLSLIWISIQGEQTQNLSKFVFGVLKGFPATIILLLIVAMSLRAYISLSLSIVLGICGWGIFLVIQNFVFN</sequence>
<dbReference type="RefSeq" id="WP_211143904.1">
    <property type="nucleotide sequence ID" value="NZ_JAEEGB010000026.1"/>
</dbReference>
<accession>A0A934HWE5</accession>
<gene>
    <name evidence="2" type="ORF">I6U51_17810</name>
</gene>
<dbReference type="EMBL" id="JAEEGB010000026">
    <property type="protein sequence ID" value="MBI6874533.1"/>
    <property type="molecule type" value="Genomic_DNA"/>
</dbReference>
<keyword evidence="1" id="KW-1133">Transmembrane helix</keyword>
<organism evidence="2 3">
    <name type="scientific">Clostridium aciditolerans</name>
    <dbReference type="NCBI Taxonomy" id="339861"/>
    <lineage>
        <taxon>Bacteria</taxon>
        <taxon>Bacillati</taxon>
        <taxon>Bacillota</taxon>
        <taxon>Clostridia</taxon>
        <taxon>Eubacteriales</taxon>
        <taxon>Clostridiaceae</taxon>
        <taxon>Clostridium</taxon>
    </lineage>
</organism>
<feature type="transmembrane region" description="Helical" evidence="1">
    <location>
        <begin position="28"/>
        <end position="47"/>
    </location>
</feature>
<dbReference type="InterPro" id="IPR021493">
    <property type="entry name" value="DUF3147"/>
</dbReference>
<keyword evidence="1" id="KW-0472">Membrane</keyword>
<keyword evidence="1" id="KW-0812">Transmembrane</keyword>
<comment type="caution">
    <text evidence="2">The sequence shown here is derived from an EMBL/GenBank/DDBJ whole genome shotgun (WGS) entry which is preliminary data.</text>
</comment>
<proteinExistence type="predicted"/>
<evidence type="ECO:0000256" key="1">
    <source>
        <dbReference type="SAM" id="Phobius"/>
    </source>
</evidence>
<dbReference type="Proteomes" id="UP000622687">
    <property type="component" value="Unassembled WGS sequence"/>
</dbReference>
<feature type="transmembrane region" description="Helical" evidence="1">
    <location>
        <begin position="86"/>
        <end position="108"/>
    </location>
</feature>
<evidence type="ECO:0000313" key="2">
    <source>
        <dbReference type="EMBL" id="MBI6874533.1"/>
    </source>
</evidence>
<dbReference type="AlphaFoldDB" id="A0A934HWE5"/>
<keyword evidence="3" id="KW-1185">Reference proteome</keyword>
<feature type="transmembrane region" description="Helical" evidence="1">
    <location>
        <begin position="59"/>
        <end position="80"/>
    </location>
</feature>
<dbReference type="NCBIfam" id="NF006750">
    <property type="entry name" value="PRK09272.1-3"/>
    <property type="match status" value="1"/>
</dbReference>
<evidence type="ECO:0000313" key="3">
    <source>
        <dbReference type="Proteomes" id="UP000622687"/>
    </source>
</evidence>
<protein>
    <submittedName>
        <fullName evidence="2">DUF3147 family protein</fullName>
    </submittedName>
</protein>
<dbReference type="Pfam" id="PF11345">
    <property type="entry name" value="DUF3147"/>
    <property type="match status" value="1"/>
</dbReference>
<reference evidence="2" key="1">
    <citation type="submission" date="2020-12" db="EMBL/GenBank/DDBJ databases">
        <title>Clostridium thailandense sp. nov., a novel acetogenic bacterium isolated from peat land soil in Thailand.</title>
        <authorList>
            <person name="Chaikitkaew S."/>
            <person name="Birkeland N.K."/>
        </authorList>
    </citation>
    <scope>NUCLEOTIDE SEQUENCE</scope>
    <source>
        <strain evidence="2">DSM 17425</strain>
    </source>
</reference>